<comment type="function">
    <text evidence="1 16">Component of the ubiquinol-cytochrome c reductase complex (complex III or cytochrome b-c1 complex) that is part of the mitochondrial respiratory chain. The b-c1 complex mediates electron transfer from ubiquinol to cytochrome c. Contributes to the generation of a proton gradient across the mitochondrial membrane that is then used for ATP synthesis.</text>
</comment>
<dbReference type="PROSITE" id="PS51002">
    <property type="entry name" value="CYTB_NTER"/>
    <property type="match status" value="1"/>
</dbReference>
<evidence type="ECO:0000259" key="17">
    <source>
        <dbReference type="PROSITE" id="PS51002"/>
    </source>
</evidence>
<dbReference type="PANTHER" id="PTHR19271">
    <property type="entry name" value="CYTOCHROME B"/>
    <property type="match status" value="1"/>
</dbReference>
<evidence type="ECO:0000313" key="19">
    <source>
        <dbReference type="EMBL" id="AXR86357.1"/>
    </source>
</evidence>
<dbReference type="Pfam" id="PF00032">
    <property type="entry name" value="Cytochrom_B_C"/>
    <property type="match status" value="1"/>
</dbReference>
<keyword evidence="4 16" id="KW-0813">Transport</keyword>
<feature type="domain" description="Cytochrome b/b6 C-terminal region profile" evidence="18">
    <location>
        <begin position="204"/>
        <end position="362"/>
    </location>
</feature>
<dbReference type="AlphaFoldDB" id="A0A346Q031"/>
<evidence type="ECO:0000256" key="3">
    <source>
        <dbReference type="ARBA" id="ARBA00013531"/>
    </source>
</evidence>
<keyword evidence="10 16" id="KW-0249">Electron transport</keyword>
<evidence type="ECO:0000256" key="5">
    <source>
        <dbReference type="ARBA" id="ARBA00022617"/>
    </source>
</evidence>
<evidence type="ECO:0000256" key="6">
    <source>
        <dbReference type="ARBA" id="ARBA00022660"/>
    </source>
</evidence>
<proteinExistence type="inferred from homology"/>
<keyword evidence="11 16" id="KW-1133">Transmembrane helix</keyword>
<feature type="transmembrane region" description="Helical" evidence="16">
    <location>
        <begin position="169"/>
        <end position="193"/>
    </location>
</feature>
<feature type="transmembrane region" description="Helical" evidence="16">
    <location>
        <begin position="77"/>
        <end position="97"/>
    </location>
</feature>
<gene>
    <name evidence="19" type="primary">cytb</name>
</gene>
<dbReference type="PROSITE" id="PS51003">
    <property type="entry name" value="CYTB_CTER"/>
    <property type="match status" value="1"/>
</dbReference>
<dbReference type="Gene3D" id="1.20.810.10">
    <property type="entry name" value="Cytochrome Bc1 Complex, Chain C"/>
    <property type="match status" value="1"/>
</dbReference>
<keyword evidence="7 16" id="KW-0812">Transmembrane</keyword>
<evidence type="ECO:0000256" key="9">
    <source>
        <dbReference type="ARBA" id="ARBA00022792"/>
    </source>
</evidence>
<dbReference type="InterPro" id="IPR016174">
    <property type="entry name" value="Di-haem_cyt_TM"/>
</dbReference>
<keyword evidence="5 16" id="KW-0349">Heme</keyword>
<evidence type="ECO:0000259" key="18">
    <source>
        <dbReference type="PROSITE" id="PS51003"/>
    </source>
</evidence>
<feature type="transmembrane region" description="Helical" evidence="16">
    <location>
        <begin position="103"/>
        <end position="126"/>
    </location>
</feature>
<feature type="transmembrane region" description="Helical" evidence="16">
    <location>
        <begin position="266"/>
        <end position="296"/>
    </location>
</feature>
<sequence>MLIKLFRQNLTDLPTNGYLNYYWCSGFVIGMFLAIQIVSGIFLSLLYVADENLSFGVVMVDLTNGLFINWLIRYSHIWGVSFIFLVFIVHMGRALYYSSYTKVGLWNVGFIIYLMMMVEAFLGYILPWHQMSYWAATVLTSIIQSVPYVGNFLYMFIVGGFAVTNVTLVRFFALHVILAFAILGLAVVHLAYLHHSGSNNSLFLNSGYTDTVRFHSYYSNKDFFVLSFCITLFIFFLFYLPNLVLDEEGFIAADPMVTPVTIKPEWYFLFFYAMLRSVSSKVGGLIFVLTFLILLWLPSNNSSCTYNILRQMLYWCFAGTLLMLSYLGACPSSYPYIILAQLSSILATVAIFLFKIFWQNNV</sequence>
<accession>A0A346Q031</accession>
<dbReference type="InterPro" id="IPR048259">
    <property type="entry name" value="Cytochrome_b_N_euk/bac"/>
</dbReference>
<dbReference type="CDD" id="cd00284">
    <property type="entry name" value="Cytochrome_b_N"/>
    <property type="match status" value="1"/>
</dbReference>
<evidence type="ECO:0000256" key="8">
    <source>
        <dbReference type="ARBA" id="ARBA00022723"/>
    </source>
</evidence>
<keyword evidence="9" id="KW-0999">Mitochondrion inner membrane</keyword>
<evidence type="ECO:0000256" key="14">
    <source>
        <dbReference type="ARBA" id="ARBA00023128"/>
    </source>
</evidence>
<geneLocation type="mitochondrion" evidence="19"/>
<protein>
    <recommendedName>
        <fullName evidence="3 16">Cytochrome b</fullName>
    </recommendedName>
</protein>
<feature type="domain" description="Cytochrome b/b6 N-terminal region profile" evidence="17">
    <location>
        <begin position="1"/>
        <end position="202"/>
    </location>
</feature>
<keyword evidence="14 16" id="KW-0496">Mitochondrion</keyword>
<evidence type="ECO:0000256" key="2">
    <source>
        <dbReference type="ARBA" id="ARBA00004448"/>
    </source>
</evidence>
<dbReference type="InterPro" id="IPR027387">
    <property type="entry name" value="Cytb/b6-like_sf"/>
</dbReference>
<dbReference type="EMBL" id="MH328204">
    <property type="protein sequence ID" value="AXR86357.1"/>
    <property type="molecule type" value="Genomic_DNA"/>
</dbReference>
<comment type="similarity">
    <text evidence="16">Belongs to the cytochrome b family.</text>
</comment>
<dbReference type="GO" id="GO:0006122">
    <property type="term" value="P:mitochondrial electron transport, ubiquinol to cytochrome c"/>
    <property type="evidence" value="ECO:0007669"/>
    <property type="project" value="TreeGrafter"/>
</dbReference>
<dbReference type="GO" id="GO:0008121">
    <property type="term" value="F:quinol-cytochrome-c reductase activity"/>
    <property type="evidence" value="ECO:0007669"/>
    <property type="project" value="TreeGrafter"/>
</dbReference>
<keyword evidence="12 16" id="KW-0408">Iron</keyword>
<keyword evidence="13" id="KW-0830">Ubiquinone</keyword>
<feature type="transmembrane region" description="Helical" evidence="16">
    <location>
        <begin position="21"/>
        <end position="47"/>
    </location>
</feature>
<dbReference type="InterPro" id="IPR005797">
    <property type="entry name" value="Cyt_b/b6_N"/>
</dbReference>
<feature type="transmembrane region" description="Helical" evidence="16">
    <location>
        <begin position="223"/>
        <end position="240"/>
    </location>
</feature>
<reference evidence="19" key="1">
    <citation type="submission" date="2018-05" db="EMBL/GenBank/DDBJ databases">
        <authorList>
            <person name="Lanie J.A."/>
            <person name="Ng W.-L."/>
            <person name="Kazmierczak K.M."/>
            <person name="Andrzejewski T.M."/>
            <person name="Davidsen T.M."/>
            <person name="Wayne K.J."/>
            <person name="Tettelin H."/>
            <person name="Glass J.I."/>
            <person name="Rusch D."/>
            <person name="Podicherti R."/>
            <person name="Tsui H.-C.T."/>
            <person name="Winkler M.E."/>
        </authorList>
    </citation>
    <scope>NUCLEOTIDE SEQUENCE</scope>
</reference>
<dbReference type="SUPFAM" id="SSF81648">
    <property type="entry name" value="a domain/subunit of cytochrome bc1 complex (Ubiquinol-cytochrome c reductase)"/>
    <property type="match status" value="1"/>
</dbReference>
<comment type="subcellular location">
    <subcellularLocation>
        <location evidence="2">Mitochondrion inner membrane</location>
        <topology evidence="2">Multi-pass membrane protein</topology>
    </subcellularLocation>
</comment>
<dbReference type="Pfam" id="PF00033">
    <property type="entry name" value="Cytochrome_B"/>
    <property type="match status" value="1"/>
</dbReference>
<feature type="transmembrane region" description="Helical" evidence="16">
    <location>
        <begin position="133"/>
        <end position="157"/>
    </location>
</feature>
<evidence type="ECO:0000256" key="15">
    <source>
        <dbReference type="ARBA" id="ARBA00023136"/>
    </source>
</evidence>
<evidence type="ECO:0000256" key="1">
    <source>
        <dbReference type="ARBA" id="ARBA00002566"/>
    </source>
</evidence>
<evidence type="ECO:0000256" key="10">
    <source>
        <dbReference type="ARBA" id="ARBA00022982"/>
    </source>
</evidence>
<dbReference type="InterPro" id="IPR036150">
    <property type="entry name" value="Cyt_b/b6_C_sf"/>
</dbReference>
<keyword evidence="8 16" id="KW-0479">Metal-binding</keyword>
<keyword evidence="6 16" id="KW-0679">Respiratory chain</keyword>
<feature type="transmembrane region" description="Helical" evidence="16">
    <location>
        <begin position="334"/>
        <end position="358"/>
    </location>
</feature>
<dbReference type="InterPro" id="IPR005798">
    <property type="entry name" value="Cyt_b/b6_C"/>
</dbReference>
<evidence type="ECO:0000256" key="11">
    <source>
        <dbReference type="ARBA" id="ARBA00022989"/>
    </source>
</evidence>
<dbReference type="GO" id="GO:0046872">
    <property type="term" value="F:metal ion binding"/>
    <property type="evidence" value="ECO:0007669"/>
    <property type="project" value="UniProtKB-UniRule"/>
</dbReference>
<keyword evidence="15 16" id="KW-0472">Membrane</keyword>
<feature type="transmembrane region" description="Helical" evidence="16">
    <location>
        <begin position="308"/>
        <end position="328"/>
    </location>
</feature>
<evidence type="ECO:0000256" key="4">
    <source>
        <dbReference type="ARBA" id="ARBA00022448"/>
    </source>
</evidence>
<evidence type="ECO:0000256" key="16">
    <source>
        <dbReference type="RuleBase" id="RU362117"/>
    </source>
</evidence>
<evidence type="ECO:0000256" key="7">
    <source>
        <dbReference type="ARBA" id="ARBA00022692"/>
    </source>
</evidence>
<name>A0A346Q031_9PLAT</name>
<evidence type="ECO:0000256" key="12">
    <source>
        <dbReference type="ARBA" id="ARBA00023004"/>
    </source>
</evidence>
<dbReference type="PANTHER" id="PTHR19271:SF16">
    <property type="entry name" value="CYTOCHROME B"/>
    <property type="match status" value="1"/>
</dbReference>
<dbReference type="SUPFAM" id="SSF81342">
    <property type="entry name" value="Transmembrane di-heme cytochromes"/>
    <property type="match status" value="1"/>
</dbReference>
<comment type="cofactor">
    <cofactor evidence="16">
        <name>heme b</name>
        <dbReference type="ChEBI" id="CHEBI:60344"/>
    </cofactor>
    <text evidence="16">Binds 2 heme groups non-covalently.</text>
</comment>
<evidence type="ECO:0000256" key="13">
    <source>
        <dbReference type="ARBA" id="ARBA00023075"/>
    </source>
</evidence>
<dbReference type="GO" id="GO:0005743">
    <property type="term" value="C:mitochondrial inner membrane"/>
    <property type="evidence" value="ECO:0007669"/>
    <property type="project" value="UniProtKB-SubCell"/>
</dbReference>
<dbReference type="GO" id="GO:0016491">
    <property type="term" value="F:oxidoreductase activity"/>
    <property type="evidence" value="ECO:0007669"/>
    <property type="project" value="UniProtKB-UniRule"/>
</dbReference>
<organism evidence="19">
    <name type="scientific">Lamellodiscus spari</name>
    <dbReference type="NCBI Taxonomy" id="330065"/>
    <lineage>
        <taxon>Eukaryota</taxon>
        <taxon>Metazoa</taxon>
        <taxon>Spiralia</taxon>
        <taxon>Lophotrochozoa</taxon>
        <taxon>Platyhelminthes</taxon>
        <taxon>Monogenea</taxon>
        <taxon>Monopisthocotylea</taxon>
        <taxon>Dactylogyridea</taxon>
        <taxon>Diplectanidae</taxon>
        <taxon>Lamellodiscus</taxon>
    </lineage>
</organism>